<dbReference type="InterPro" id="IPR015404">
    <property type="entry name" value="Vps5_C"/>
</dbReference>
<dbReference type="AlphaFoldDB" id="A0A0M0JH46"/>
<dbReference type="Pfam" id="PF09325">
    <property type="entry name" value="Vps5"/>
    <property type="match status" value="1"/>
</dbReference>
<dbReference type="PANTHER" id="PTHR10555:SF170">
    <property type="entry name" value="FI18122P1"/>
    <property type="match status" value="1"/>
</dbReference>
<dbReference type="SMART" id="SM00312">
    <property type="entry name" value="PX"/>
    <property type="match status" value="1"/>
</dbReference>
<name>A0A0M0JH46_9EUKA</name>
<protein>
    <submittedName>
        <fullName evidence="2">Sorting nexin 1</fullName>
    </submittedName>
</protein>
<accession>A0A0M0JH46</accession>
<proteinExistence type="predicted"/>
<comment type="caution">
    <text evidence="2">The sequence shown here is derived from an EMBL/GenBank/DDBJ whole genome shotgun (WGS) entry which is preliminary data.</text>
</comment>
<gene>
    <name evidence="2" type="ORF">Ctob_013993</name>
</gene>
<dbReference type="Gene3D" id="1.20.1270.60">
    <property type="entry name" value="Arfaptin homology (AH) domain/BAR domain"/>
    <property type="match status" value="1"/>
</dbReference>
<evidence type="ECO:0000313" key="3">
    <source>
        <dbReference type="Proteomes" id="UP000037460"/>
    </source>
</evidence>
<dbReference type="InterPro" id="IPR027267">
    <property type="entry name" value="AH/BAR_dom_sf"/>
</dbReference>
<dbReference type="Pfam" id="PF00787">
    <property type="entry name" value="PX"/>
    <property type="match status" value="1"/>
</dbReference>
<reference evidence="3" key="1">
    <citation type="journal article" date="2015" name="PLoS Genet.">
        <title>Genome Sequence and Transcriptome Analyses of Chrysochromulina tobin: Metabolic Tools for Enhanced Algal Fitness in the Prominent Order Prymnesiales (Haptophyceae).</title>
        <authorList>
            <person name="Hovde B.T."/>
            <person name="Deodato C.R."/>
            <person name="Hunsperger H.M."/>
            <person name="Ryken S.A."/>
            <person name="Yost W."/>
            <person name="Jha R.K."/>
            <person name="Patterson J."/>
            <person name="Monnat R.J. Jr."/>
            <person name="Barlow S.B."/>
            <person name="Starkenburg S.R."/>
            <person name="Cattolico R.A."/>
        </authorList>
    </citation>
    <scope>NUCLEOTIDE SEQUENCE</scope>
    <source>
        <strain evidence="3">CCMP291</strain>
    </source>
</reference>
<organism evidence="2 3">
    <name type="scientific">Chrysochromulina tobinii</name>
    <dbReference type="NCBI Taxonomy" id="1460289"/>
    <lineage>
        <taxon>Eukaryota</taxon>
        <taxon>Haptista</taxon>
        <taxon>Haptophyta</taxon>
        <taxon>Prymnesiophyceae</taxon>
        <taxon>Prymnesiales</taxon>
        <taxon>Chrysochromulinaceae</taxon>
        <taxon>Chrysochromulina</taxon>
    </lineage>
</organism>
<sequence length="357" mass="39884">MSAFFTYEVRTKTSLPQYVNSEFAVTRRFRDFDWLHTQLVATFPGAIVPPLPEKHAAQVATYKVTAQQQSAAFLEERRSQLQRFLQRLVAHPMIHTAPDLQAFLEKPDDELEQWREKAKGGALGTKAYSLQDVKSGLLKMANSSLSMTEMPPASFLPLADVPCQQMGNYAAAVQAQLADCQRTINESLANGISSMGLCVGRLSATYHELAEREKLAFDEPMKEYVRILSSAKAAIACRDAAVKKYNDAQLTMLLKKERLEKHRAAGGKEEKAAVLSGELAVAEESTNLAKAEYEAIAARVDAEMARFQAEKLADLKRIVINFISLQIEYSVRVQQAWRELLPRLQAIERLAKLARPP</sequence>
<evidence type="ECO:0000259" key="1">
    <source>
        <dbReference type="PROSITE" id="PS50195"/>
    </source>
</evidence>
<dbReference type="SUPFAM" id="SSF103657">
    <property type="entry name" value="BAR/IMD domain-like"/>
    <property type="match status" value="1"/>
</dbReference>
<keyword evidence="3" id="KW-1185">Reference proteome</keyword>
<dbReference type="OrthoDB" id="5227681at2759"/>
<feature type="domain" description="PX" evidence="1">
    <location>
        <begin position="1"/>
        <end position="111"/>
    </location>
</feature>
<dbReference type="Gene3D" id="3.30.1520.10">
    <property type="entry name" value="Phox-like domain"/>
    <property type="match status" value="1"/>
</dbReference>
<dbReference type="EMBL" id="JWZX01002911">
    <property type="protein sequence ID" value="KOO25931.1"/>
    <property type="molecule type" value="Genomic_DNA"/>
</dbReference>
<dbReference type="PROSITE" id="PS50195">
    <property type="entry name" value="PX"/>
    <property type="match status" value="1"/>
</dbReference>
<dbReference type="GO" id="GO:0005768">
    <property type="term" value="C:endosome"/>
    <property type="evidence" value="ECO:0007669"/>
    <property type="project" value="TreeGrafter"/>
</dbReference>
<dbReference type="PANTHER" id="PTHR10555">
    <property type="entry name" value="SORTING NEXIN"/>
    <property type="match status" value="1"/>
</dbReference>
<dbReference type="InterPro" id="IPR036871">
    <property type="entry name" value="PX_dom_sf"/>
</dbReference>
<dbReference type="Proteomes" id="UP000037460">
    <property type="component" value="Unassembled WGS sequence"/>
</dbReference>
<dbReference type="SUPFAM" id="SSF64268">
    <property type="entry name" value="PX domain"/>
    <property type="match status" value="1"/>
</dbReference>
<evidence type="ECO:0000313" key="2">
    <source>
        <dbReference type="EMBL" id="KOO25931.1"/>
    </source>
</evidence>
<dbReference type="GO" id="GO:0035091">
    <property type="term" value="F:phosphatidylinositol binding"/>
    <property type="evidence" value="ECO:0007669"/>
    <property type="project" value="InterPro"/>
</dbReference>
<dbReference type="InterPro" id="IPR001683">
    <property type="entry name" value="PX_dom"/>
</dbReference>